<dbReference type="Pfam" id="PF02374">
    <property type="entry name" value="ArsA_ATPase"/>
    <property type="match status" value="1"/>
</dbReference>
<dbReference type="Proteomes" id="UP000219612">
    <property type="component" value="Unassembled WGS sequence"/>
</dbReference>
<dbReference type="OrthoDB" id="5242836at2"/>
<name>A0A285EZH4_9ACTN</name>
<dbReference type="GO" id="GO:0005524">
    <property type="term" value="F:ATP binding"/>
    <property type="evidence" value="ECO:0007669"/>
    <property type="project" value="InterPro"/>
</dbReference>
<evidence type="ECO:0000259" key="1">
    <source>
        <dbReference type="Pfam" id="PF02374"/>
    </source>
</evidence>
<dbReference type="GO" id="GO:0016887">
    <property type="term" value="F:ATP hydrolysis activity"/>
    <property type="evidence" value="ECO:0007669"/>
    <property type="project" value="InterPro"/>
</dbReference>
<dbReference type="SUPFAM" id="SSF52540">
    <property type="entry name" value="P-loop containing nucleoside triphosphate hydrolases"/>
    <property type="match status" value="1"/>
</dbReference>
<dbReference type="EMBL" id="OBDY01000001">
    <property type="protein sequence ID" value="SNY04203.1"/>
    <property type="molecule type" value="Genomic_DNA"/>
</dbReference>
<keyword evidence="3" id="KW-1185">Reference proteome</keyword>
<organism evidence="2 3">
    <name type="scientific">Paractinoplanes atraurantiacus</name>
    <dbReference type="NCBI Taxonomy" id="1036182"/>
    <lineage>
        <taxon>Bacteria</taxon>
        <taxon>Bacillati</taxon>
        <taxon>Actinomycetota</taxon>
        <taxon>Actinomycetes</taxon>
        <taxon>Micromonosporales</taxon>
        <taxon>Micromonosporaceae</taxon>
        <taxon>Paractinoplanes</taxon>
    </lineage>
</organism>
<dbReference type="InterPro" id="IPR025723">
    <property type="entry name" value="ArsA/GET3_ATPase-like"/>
</dbReference>
<dbReference type="InterPro" id="IPR027417">
    <property type="entry name" value="P-loop_NTPase"/>
</dbReference>
<evidence type="ECO:0000313" key="2">
    <source>
        <dbReference type="EMBL" id="SNY04203.1"/>
    </source>
</evidence>
<dbReference type="InterPro" id="IPR016300">
    <property type="entry name" value="ATPase_ArsA/GET3"/>
</dbReference>
<reference evidence="2 3" key="1">
    <citation type="submission" date="2017-09" db="EMBL/GenBank/DDBJ databases">
        <authorList>
            <person name="Ehlers B."/>
            <person name="Leendertz F.H."/>
        </authorList>
    </citation>
    <scope>NUCLEOTIDE SEQUENCE [LARGE SCALE GENOMIC DNA]</scope>
    <source>
        <strain evidence="2 3">CGMCC 4.6857</strain>
    </source>
</reference>
<dbReference type="Gene3D" id="3.40.50.300">
    <property type="entry name" value="P-loop containing nucleotide triphosphate hydrolases"/>
    <property type="match status" value="1"/>
</dbReference>
<dbReference type="PANTHER" id="PTHR10803">
    <property type="entry name" value="ARSENICAL PUMP-DRIVING ATPASE ARSENITE-TRANSLOCATING ATPASE"/>
    <property type="match status" value="1"/>
</dbReference>
<evidence type="ECO:0000313" key="3">
    <source>
        <dbReference type="Proteomes" id="UP000219612"/>
    </source>
</evidence>
<dbReference type="RefSeq" id="WP_097317530.1">
    <property type="nucleotide sequence ID" value="NZ_OBDY01000001.1"/>
</dbReference>
<proteinExistence type="predicted"/>
<sequence>MGERVSRWPARLHVVTGKGGTGKTSVAAALALGLAAGGKRTLLVEVEGRQGIAQLFETEPLPYKELRIAKVAGGGEVRALAVDPEEALLEYLDMFYHLGAAGRALRKVGAIDFATTIAPGLRDVLLTGKVKEATTRSQDGKRAYDAVVLDAPPTGRIGRFLNVTAETAKLAKVGPIKTQSDSVAALLRSPISSVHVVTLLEEMPVQETLDAVAELKALRIPVGRIILNATRPALVTAGRVTKAELKRGLAEAGLPTDAATVTGLATEVKDYLTRQELEETLRAELTETGLPLVELPLLPRGVDQAGLDELAAALMRA</sequence>
<protein>
    <submittedName>
        <fullName evidence="2">Anion-transporting ATPase, ArsA/GET3 family</fullName>
    </submittedName>
</protein>
<feature type="domain" description="ArsA/GET3 Anion-transporting ATPase-like" evidence="1">
    <location>
        <begin position="13"/>
        <end position="170"/>
    </location>
</feature>
<gene>
    <name evidence="2" type="ORF">SAMN05421748_101170</name>
</gene>
<accession>A0A285EZH4</accession>
<dbReference type="AlphaFoldDB" id="A0A285EZH4"/>
<dbReference type="PANTHER" id="PTHR10803:SF31">
    <property type="entry name" value="ATPASE RV3679-RELATED"/>
    <property type="match status" value="1"/>
</dbReference>